<dbReference type="RefSeq" id="WP_160943195.1">
    <property type="nucleotide sequence ID" value="NZ_CP063310.1"/>
</dbReference>
<sequence length="192" mass="20698">MSLGFYVDLQRCIGCRTCQVACKDRRDLQSAGPRPRRVDSFECGTYPDVSLFHLALSCNHCDDPACVAGCPTAALHKAGDGTVQYDADRCVVCRNCMTVCPYGAPQHDEDANLIAKCDACKALRDAGRNPVCVDACPMRALEFGELDGLRAAHGGDLTSELPVLPSADVTHPNLLLRPSAGALREDFREVTL</sequence>
<evidence type="ECO:0000256" key="3">
    <source>
        <dbReference type="ARBA" id="ARBA00022723"/>
    </source>
</evidence>
<dbReference type="InterPro" id="IPR017896">
    <property type="entry name" value="4Fe4S_Fe-S-bd"/>
</dbReference>
<gene>
    <name evidence="9" type="ORF">GS424_006155</name>
</gene>
<dbReference type="SUPFAM" id="SSF54862">
    <property type="entry name" value="4Fe-4S ferredoxins"/>
    <property type="match status" value="1"/>
</dbReference>
<dbReference type="PROSITE" id="PS00198">
    <property type="entry name" value="4FE4S_FER_1"/>
    <property type="match status" value="1"/>
</dbReference>
<evidence type="ECO:0000256" key="6">
    <source>
        <dbReference type="ARBA" id="ARBA00023004"/>
    </source>
</evidence>
<feature type="domain" description="4Fe-4S ferredoxin-type" evidence="8">
    <location>
        <begin position="81"/>
        <end position="110"/>
    </location>
</feature>
<evidence type="ECO:0000256" key="7">
    <source>
        <dbReference type="ARBA" id="ARBA00023014"/>
    </source>
</evidence>
<evidence type="ECO:0000256" key="5">
    <source>
        <dbReference type="ARBA" id="ARBA00022982"/>
    </source>
</evidence>
<dbReference type="GO" id="GO:0046872">
    <property type="term" value="F:metal ion binding"/>
    <property type="evidence" value="ECO:0007669"/>
    <property type="project" value="UniProtKB-KW"/>
</dbReference>
<dbReference type="Pfam" id="PF13247">
    <property type="entry name" value="Fer4_11"/>
    <property type="match status" value="1"/>
</dbReference>
<evidence type="ECO:0000313" key="10">
    <source>
        <dbReference type="Proteomes" id="UP000478463"/>
    </source>
</evidence>
<dbReference type="PANTHER" id="PTHR43177:SF5">
    <property type="entry name" value="ANAEROBIC DIMETHYL SULFOXIDE REDUCTASE CHAIN B-RELATED"/>
    <property type="match status" value="1"/>
</dbReference>
<evidence type="ECO:0000256" key="4">
    <source>
        <dbReference type="ARBA" id="ARBA00022737"/>
    </source>
</evidence>
<dbReference type="Proteomes" id="UP000478463">
    <property type="component" value="Chromosome"/>
</dbReference>
<feature type="domain" description="4Fe-4S ferredoxin-type" evidence="8">
    <location>
        <begin position="3"/>
        <end position="33"/>
    </location>
</feature>
<keyword evidence="3" id="KW-0479">Metal-binding</keyword>
<dbReference type="EMBL" id="CP063310">
    <property type="protein sequence ID" value="QOS69425.1"/>
    <property type="molecule type" value="Genomic_DNA"/>
</dbReference>
<dbReference type="AlphaFoldDB" id="A0A6L7IUY7"/>
<keyword evidence="7" id="KW-0411">Iron-sulfur</keyword>
<organism evidence="9 10">
    <name type="scientific">Eggerthella guodeyinii</name>
    <dbReference type="NCBI Taxonomy" id="2690837"/>
    <lineage>
        <taxon>Bacteria</taxon>
        <taxon>Bacillati</taxon>
        <taxon>Actinomycetota</taxon>
        <taxon>Coriobacteriia</taxon>
        <taxon>Eggerthellales</taxon>
        <taxon>Eggerthellaceae</taxon>
        <taxon>Eggerthella</taxon>
    </lineage>
</organism>
<evidence type="ECO:0000313" key="9">
    <source>
        <dbReference type="EMBL" id="QOS69425.1"/>
    </source>
</evidence>
<accession>A0A6L7IUY7</accession>
<keyword evidence="1" id="KW-0813">Transport</keyword>
<dbReference type="PANTHER" id="PTHR43177">
    <property type="entry name" value="PROTEIN NRFC"/>
    <property type="match status" value="1"/>
</dbReference>
<dbReference type="InterPro" id="IPR050954">
    <property type="entry name" value="ET_IronSulfur_Cluster-Binding"/>
</dbReference>
<protein>
    <submittedName>
        <fullName evidence="9">4Fe-4S dicluster domain-containing protein</fullName>
    </submittedName>
</protein>
<evidence type="ECO:0000259" key="8">
    <source>
        <dbReference type="PROSITE" id="PS51379"/>
    </source>
</evidence>
<dbReference type="GO" id="GO:0051539">
    <property type="term" value="F:4 iron, 4 sulfur cluster binding"/>
    <property type="evidence" value="ECO:0007669"/>
    <property type="project" value="UniProtKB-KW"/>
</dbReference>
<name>A0A6L7IUY7_9ACTN</name>
<keyword evidence="2" id="KW-0004">4Fe-4S</keyword>
<keyword evidence="4" id="KW-0677">Repeat</keyword>
<evidence type="ECO:0000256" key="2">
    <source>
        <dbReference type="ARBA" id="ARBA00022485"/>
    </source>
</evidence>
<dbReference type="InterPro" id="IPR017900">
    <property type="entry name" value="4Fe4S_Fe_S_CS"/>
</dbReference>
<dbReference type="PROSITE" id="PS51379">
    <property type="entry name" value="4FE4S_FER_2"/>
    <property type="match status" value="2"/>
</dbReference>
<proteinExistence type="predicted"/>
<dbReference type="Gene3D" id="3.30.70.20">
    <property type="match status" value="2"/>
</dbReference>
<dbReference type="KEGG" id="egd:GS424_006155"/>
<keyword evidence="6" id="KW-0408">Iron</keyword>
<dbReference type="CDD" id="cd16371">
    <property type="entry name" value="DMSOR_beta_like"/>
    <property type="match status" value="1"/>
</dbReference>
<reference evidence="9 10" key="1">
    <citation type="submission" date="2020-10" db="EMBL/GenBank/DDBJ databases">
        <title>Eggerthella sp. nov., isolated from human feces.</title>
        <authorList>
            <person name="Yajun G."/>
        </authorList>
    </citation>
    <scope>NUCLEOTIDE SEQUENCE [LARGE SCALE GENOMIC DNA]</scope>
    <source>
        <strain evidence="9 10">HF-1101</strain>
    </source>
</reference>
<keyword evidence="5" id="KW-0249">Electron transport</keyword>
<dbReference type="Pfam" id="PF12797">
    <property type="entry name" value="Fer4_2"/>
    <property type="match status" value="1"/>
</dbReference>
<evidence type="ECO:0000256" key="1">
    <source>
        <dbReference type="ARBA" id="ARBA00022448"/>
    </source>
</evidence>